<organism evidence="2 3">
    <name type="scientific">Acaryochloris marina (strain MBIC 11017)</name>
    <dbReference type="NCBI Taxonomy" id="329726"/>
    <lineage>
        <taxon>Bacteria</taxon>
        <taxon>Bacillati</taxon>
        <taxon>Cyanobacteriota</taxon>
        <taxon>Cyanophyceae</taxon>
        <taxon>Acaryochloridales</taxon>
        <taxon>Acaryochloridaceae</taxon>
        <taxon>Acaryochloris</taxon>
    </lineage>
</organism>
<accession>B0CAM8</accession>
<dbReference type="Proteomes" id="UP000000268">
    <property type="component" value="Chromosome"/>
</dbReference>
<dbReference type="RefSeq" id="WP_010471489.1">
    <property type="nucleotide sequence ID" value="NC_009925.1"/>
</dbReference>
<reference evidence="2 3" key="1">
    <citation type="journal article" date="2008" name="Proc. Natl. Acad. Sci. U.S.A.">
        <title>Niche adaptation and genome expansion in the chlorophyll d-producing cyanobacterium Acaryochloris marina.</title>
        <authorList>
            <person name="Swingley W.D."/>
            <person name="Chen M."/>
            <person name="Cheung P.C."/>
            <person name="Conrad A.L."/>
            <person name="Dejesa L.C."/>
            <person name="Hao J."/>
            <person name="Honchak B.M."/>
            <person name="Karbach L.E."/>
            <person name="Kurdoglu A."/>
            <person name="Lahiri S."/>
            <person name="Mastrian S.D."/>
            <person name="Miyashita H."/>
            <person name="Page L."/>
            <person name="Ramakrishna P."/>
            <person name="Satoh S."/>
            <person name="Sattley W.M."/>
            <person name="Shimada Y."/>
            <person name="Taylor H.L."/>
            <person name="Tomo T."/>
            <person name="Tsuchiya T."/>
            <person name="Wang Z.T."/>
            <person name="Raymond J."/>
            <person name="Mimuro M."/>
            <person name="Blankenship R.E."/>
            <person name="Touchman J.W."/>
        </authorList>
    </citation>
    <scope>NUCLEOTIDE SEQUENCE [LARGE SCALE GENOMIC DNA]</scope>
    <source>
        <strain evidence="3">MBIC 11017</strain>
    </source>
</reference>
<feature type="signal peptide" evidence="1">
    <location>
        <begin position="1"/>
        <end position="21"/>
    </location>
</feature>
<evidence type="ECO:0000313" key="3">
    <source>
        <dbReference type="Proteomes" id="UP000000268"/>
    </source>
</evidence>
<evidence type="ECO:0000313" key="2">
    <source>
        <dbReference type="EMBL" id="ABW29094.1"/>
    </source>
</evidence>
<dbReference type="KEGG" id="amr:AM1_4113"/>
<evidence type="ECO:0000256" key="1">
    <source>
        <dbReference type="SAM" id="SignalP"/>
    </source>
</evidence>
<keyword evidence="3" id="KW-1185">Reference proteome</keyword>
<proteinExistence type="predicted"/>
<dbReference type="EMBL" id="CP000828">
    <property type="protein sequence ID" value="ABW29094.1"/>
    <property type="molecule type" value="Genomic_DNA"/>
</dbReference>
<feature type="chain" id="PRO_5002746706" evidence="1">
    <location>
        <begin position="22"/>
        <end position="96"/>
    </location>
</feature>
<sequence>MKSTIFLTTVITGLSILPAQAQTQSFFGVPIGQDVPVIVFSPVTQYYPNYYPGPGFYQYSHYFRSTEHHLDFDKYDYLLSDDLVYNFPVVGNFNYK</sequence>
<dbReference type="AlphaFoldDB" id="B0CAM8"/>
<protein>
    <submittedName>
        <fullName evidence="2">Uncharacterized protein</fullName>
    </submittedName>
</protein>
<dbReference type="OrthoDB" id="576766at2"/>
<gene>
    <name evidence="2" type="ordered locus">AM1_4113</name>
</gene>
<dbReference type="HOGENOM" id="CLU_2434045_0_0_3"/>
<keyword evidence="1" id="KW-0732">Signal</keyword>
<name>B0CAM8_ACAM1</name>